<reference evidence="1" key="1">
    <citation type="submission" date="2021-06" db="EMBL/GenBank/DDBJ databases">
        <title>Parelaphostrongylus tenuis whole genome reference sequence.</title>
        <authorList>
            <person name="Garwood T.J."/>
            <person name="Larsen P.A."/>
            <person name="Fountain-Jones N.M."/>
            <person name="Garbe J.R."/>
            <person name="Macchietto M.G."/>
            <person name="Kania S.A."/>
            <person name="Gerhold R.W."/>
            <person name="Richards J.E."/>
            <person name="Wolf T.M."/>
        </authorList>
    </citation>
    <scope>NUCLEOTIDE SEQUENCE</scope>
    <source>
        <strain evidence="1">MNPRO001-30</strain>
        <tissue evidence="1">Meninges</tissue>
    </source>
</reference>
<proteinExistence type="predicted"/>
<name>A0AAD5MMJ2_PARTN</name>
<evidence type="ECO:0000313" key="2">
    <source>
        <dbReference type="Proteomes" id="UP001196413"/>
    </source>
</evidence>
<keyword evidence="2" id="KW-1185">Reference proteome</keyword>
<dbReference type="Proteomes" id="UP001196413">
    <property type="component" value="Unassembled WGS sequence"/>
</dbReference>
<gene>
    <name evidence="1" type="ORF">KIN20_008228</name>
</gene>
<sequence>MKIFYGVFTCDTTKIGERKAGEQALPFHQKIAQLFMPYLHITSSPLNNEDAQLAILEYRSRSVSDCQQISRKSPLPADKKTFCHLTDGSPTSISYSINGYTTEWYNSDLCDDTNYNSLFPVSRFHSISILNTTSCSRYVKSNSSNKFIKSNQTYNHAKDSLCALGAN</sequence>
<dbReference type="AlphaFoldDB" id="A0AAD5MMJ2"/>
<dbReference type="EMBL" id="JAHQIW010001297">
    <property type="protein sequence ID" value="KAJ1352041.1"/>
    <property type="molecule type" value="Genomic_DNA"/>
</dbReference>
<comment type="caution">
    <text evidence="1">The sequence shown here is derived from an EMBL/GenBank/DDBJ whole genome shotgun (WGS) entry which is preliminary data.</text>
</comment>
<evidence type="ECO:0000313" key="1">
    <source>
        <dbReference type="EMBL" id="KAJ1352041.1"/>
    </source>
</evidence>
<protein>
    <submittedName>
        <fullName evidence="1">Uncharacterized protein</fullName>
    </submittedName>
</protein>
<organism evidence="1 2">
    <name type="scientific">Parelaphostrongylus tenuis</name>
    <name type="common">Meningeal worm</name>
    <dbReference type="NCBI Taxonomy" id="148309"/>
    <lineage>
        <taxon>Eukaryota</taxon>
        <taxon>Metazoa</taxon>
        <taxon>Ecdysozoa</taxon>
        <taxon>Nematoda</taxon>
        <taxon>Chromadorea</taxon>
        <taxon>Rhabditida</taxon>
        <taxon>Rhabditina</taxon>
        <taxon>Rhabditomorpha</taxon>
        <taxon>Strongyloidea</taxon>
        <taxon>Metastrongylidae</taxon>
        <taxon>Parelaphostrongylus</taxon>
    </lineage>
</organism>
<accession>A0AAD5MMJ2</accession>